<reference evidence="1" key="1">
    <citation type="submission" date="2020-05" db="EMBL/GenBank/DDBJ databases">
        <title>Large-scale comparative analyses of tick genomes elucidate their genetic diversity and vector capacities.</title>
        <authorList>
            <person name="Jia N."/>
            <person name="Wang J."/>
            <person name="Shi W."/>
            <person name="Du L."/>
            <person name="Sun Y."/>
            <person name="Zhan W."/>
            <person name="Jiang J."/>
            <person name="Wang Q."/>
            <person name="Zhang B."/>
            <person name="Ji P."/>
            <person name="Sakyi L.B."/>
            <person name="Cui X."/>
            <person name="Yuan T."/>
            <person name="Jiang B."/>
            <person name="Yang W."/>
            <person name="Lam T.T.-Y."/>
            <person name="Chang Q."/>
            <person name="Ding S."/>
            <person name="Wang X."/>
            <person name="Zhu J."/>
            <person name="Ruan X."/>
            <person name="Zhao L."/>
            <person name="Wei J."/>
            <person name="Que T."/>
            <person name="Du C."/>
            <person name="Cheng J."/>
            <person name="Dai P."/>
            <person name="Han X."/>
            <person name="Huang E."/>
            <person name="Gao Y."/>
            <person name="Liu J."/>
            <person name="Shao H."/>
            <person name="Ye R."/>
            <person name="Li L."/>
            <person name="Wei W."/>
            <person name="Wang X."/>
            <person name="Wang C."/>
            <person name="Yang T."/>
            <person name="Huo Q."/>
            <person name="Li W."/>
            <person name="Guo W."/>
            <person name="Chen H."/>
            <person name="Zhou L."/>
            <person name="Ni X."/>
            <person name="Tian J."/>
            <person name="Zhou Y."/>
            <person name="Sheng Y."/>
            <person name="Liu T."/>
            <person name="Pan Y."/>
            <person name="Xia L."/>
            <person name="Li J."/>
            <person name="Zhao F."/>
            <person name="Cao W."/>
        </authorList>
    </citation>
    <scope>NUCLEOTIDE SEQUENCE</scope>
    <source>
        <strain evidence="1">Dsil-2018</strain>
    </source>
</reference>
<dbReference type="Proteomes" id="UP000821865">
    <property type="component" value="Chromosome 5"/>
</dbReference>
<organism evidence="1 2">
    <name type="scientific">Dermacentor silvarum</name>
    <name type="common">Tick</name>
    <dbReference type="NCBI Taxonomy" id="543639"/>
    <lineage>
        <taxon>Eukaryota</taxon>
        <taxon>Metazoa</taxon>
        <taxon>Ecdysozoa</taxon>
        <taxon>Arthropoda</taxon>
        <taxon>Chelicerata</taxon>
        <taxon>Arachnida</taxon>
        <taxon>Acari</taxon>
        <taxon>Parasitiformes</taxon>
        <taxon>Ixodida</taxon>
        <taxon>Ixodoidea</taxon>
        <taxon>Ixodidae</taxon>
        <taxon>Rhipicephalinae</taxon>
        <taxon>Dermacentor</taxon>
    </lineage>
</organism>
<dbReference type="EMBL" id="CM023474">
    <property type="protein sequence ID" value="KAH7950277.1"/>
    <property type="molecule type" value="Genomic_DNA"/>
</dbReference>
<name>A0ACB8CTC4_DERSI</name>
<proteinExistence type="predicted"/>
<gene>
    <name evidence="1" type="ORF">HPB49_021798</name>
</gene>
<accession>A0ACB8CTC4</accession>
<evidence type="ECO:0000313" key="2">
    <source>
        <dbReference type="Proteomes" id="UP000821865"/>
    </source>
</evidence>
<sequence>MVSLRANLGVSSLVEQLKALKEVWAIRELDLTNCILVEPDELPLHIGKCTGLQSLRCVACPIRPSDLLGLMLERLPFLVEVEFSLVSETDVASEVRHMHQIESQLHGALALNLRRMYAEVSGYHNFKLLSTILRYCPKLEELRVHFVRGTFSNALLECNVILKQRVHLETFTFSSEVPASIQRVPSAPLEFTSCAAVCANVSYQRSSNSWSCVRLRDLAVGCTDPLVLPLQLVVAAVHNTEGTTEEFIRVASIGHVWTNVCQLCLVLFPAEPSSGVYPAAGASYRDSLRDFFTIALKHIVELNISSFHFGPDLDLTELLQDGSLKYLQSFSAPPCGLRRPPALRRLAQNCPDFKELDVRIDRRGSFVRCAVCEGEFFLNPEDMVEMNNAAPVFHNGLARLTLNDVHGRICLWFVEACPAVTVRLSDCPSPLHPDYPSLGHVLAVNSSLRCLVLRHGALPFGDTYLLANLSRIAGLQYLCLLSEASVLDNVAAMSVLALSASLKPHIKCIHVHYRNSAGGTEKRITWMQRAGAASGGVLVRDGPCFLCCSTATFIGLAKPLNRDFKPIL</sequence>
<evidence type="ECO:0000313" key="1">
    <source>
        <dbReference type="EMBL" id="KAH7950277.1"/>
    </source>
</evidence>
<comment type="caution">
    <text evidence="1">The sequence shown here is derived from an EMBL/GenBank/DDBJ whole genome shotgun (WGS) entry which is preliminary data.</text>
</comment>
<keyword evidence="2" id="KW-1185">Reference proteome</keyword>
<protein>
    <submittedName>
        <fullName evidence="1">Uncharacterized protein</fullName>
    </submittedName>
</protein>